<proteinExistence type="predicted"/>
<keyword evidence="3" id="KW-1185">Reference proteome</keyword>
<dbReference type="Gene3D" id="3.30.450.20">
    <property type="entry name" value="PAS domain"/>
    <property type="match status" value="2"/>
</dbReference>
<dbReference type="EMBL" id="JASJQH010007122">
    <property type="protein sequence ID" value="KAK9717852.1"/>
    <property type="molecule type" value="Genomic_DNA"/>
</dbReference>
<dbReference type="InterPro" id="IPR000014">
    <property type="entry name" value="PAS"/>
</dbReference>
<comment type="caution">
    <text evidence="2">The sequence shown here is derived from an EMBL/GenBank/DDBJ whole genome shotgun (WGS) entry which is preliminary data.</text>
</comment>
<dbReference type="SUPFAM" id="SSF55785">
    <property type="entry name" value="PYP-like sensor domain (PAS domain)"/>
    <property type="match status" value="1"/>
</dbReference>
<name>A0ABR2W2U5_9FUNG</name>
<organism evidence="2 3">
    <name type="scientific">Basidiobolus ranarum</name>
    <dbReference type="NCBI Taxonomy" id="34480"/>
    <lineage>
        <taxon>Eukaryota</taxon>
        <taxon>Fungi</taxon>
        <taxon>Fungi incertae sedis</taxon>
        <taxon>Zoopagomycota</taxon>
        <taxon>Entomophthoromycotina</taxon>
        <taxon>Basidiobolomycetes</taxon>
        <taxon>Basidiobolales</taxon>
        <taxon>Basidiobolaceae</taxon>
        <taxon>Basidiobolus</taxon>
    </lineage>
</organism>
<feature type="domain" description="PAS" evidence="1">
    <location>
        <begin position="1"/>
        <end position="41"/>
    </location>
</feature>
<accession>A0ABR2W2U5</accession>
<evidence type="ECO:0000313" key="3">
    <source>
        <dbReference type="Proteomes" id="UP001479436"/>
    </source>
</evidence>
<reference evidence="2 3" key="1">
    <citation type="submission" date="2023-04" db="EMBL/GenBank/DDBJ databases">
        <title>Genome of Basidiobolus ranarum AG-B5.</title>
        <authorList>
            <person name="Stajich J.E."/>
            <person name="Carter-House D."/>
            <person name="Gryganskyi A."/>
        </authorList>
    </citation>
    <scope>NUCLEOTIDE SEQUENCE [LARGE SCALE GENOMIC DNA]</scope>
    <source>
        <strain evidence="2 3">AG-B5</strain>
    </source>
</reference>
<dbReference type="InterPro" id="IPR035965">
    <property type="entry name" value="PAS-like_dom_sf"/>
</dbReference>
<gene>
    <name evidence="2" type="ORF">K7432_005920</name>
</gene>
<sequence length="252" mass="27777">MEKSFIMIFDLTPQRIILYASDSVIDVLGYTPDELIGKSGLCIIPEEELSGTNTFIAYQDVIDSLTTLIYLNLRTKDDKAIPAECVASCCYNMITSVIMEAELTSPSTKGRVAAADNIVYVDKNPNCIHKVQGPELLKVHRSQLPSAPIQLEPRVCMVLNRFTRKITIMYCSVPASFILGLNPIKCTGTPFISYVHPHDLDIVIDEFDRVKSTAHIGQVKFRFLSPEFGSVGVSTIVSGSCDGLIAILRRTG</sequence>
<dbReference type="PROSITE" id="PS50112">
    <property type="entry name" value="PAS"/>
    <property type="match status" value="1"/>
</dbReference>
<dbReference type="Proteomes" id="UP001479436">
    <property type="component" value="Unassembled WGS sequence"/>
</dbReference>
<protein>
    <recommendedName>
        <fullName evidence="1">PAS domain-containing protein</fullName>
    </recommendedName>
</protein>
<evidence type="ECO:0000259" key="1">
    <source>
        <dbReference type="PROSITE" id="PS50112"/>
    </source>
</evidence>
<dbReference type="CDD" id="cd00130">
    <property type="entry name" value="PAS"/>
    <property type="match status" value="2"/>
</dbReference>
<evidence type="ECO:0000313" key="2">
    <source>
        <dbReference type="EMBL" id="KAK9717852.1"/>
    </source>
</evidence>